<keyword evidence="5 11" id="KW-0819">tRNA processing</keyword>
<dbReference type="InterPro" id="IPR001269">
    <property type="entry name" value="DUS_fam"/>
</dbReference>
<evidence type="ECO:0000256" key="2">
    <source>
        <dbReference type="ARBA" id="ARBA00022555"/>
    </source>
</evidence>
<dbReference type="GO" id="GO:0000049">
    <property type="term" value="F:tRNA binding"/>
    <property type="evidence" value="ECO:0007669"/>
    <property type="project" value="UniProtKB-KW"/>
</dbReference>
<feature type="binding site" evidence="13">
    <location>
        <position position="140"/>
    </location>
    <ligand>
        <name>FMN</name>
        <dbReference type="ChEBI" id="CHEBI:58210"/>
    </ligand>
</feature>
<keyword evidence="2" id="KW-0820">tRNA-binding</keyword>
<name>A0A1G2BZM4_9BACT</name>
<evidence type="ECO:0000256" key="5">
    <source>
        <dbReference type="ARBA" id="ARBA00022694"/>
    </source>
</evidence>
<dbReference type="AlphaFoldDB" id="A0A1G2BZM4"/>
<evidence type="ECO:0000256" key="4">
    <source>
        <dbReference type="ARBA" id="ARBA00022643"/>
    </source>
</evidence>
<feature type="binding site" evidence="13">
    <location>
        <begin position="237"/>
        <end position="238"/>
    </location>
    <ligand>
        <name>FMN</name>
        <dbReference type="ChEBI" id="CHEBI:58210"/>
    </ligand>
</feature>
<feature type="binding site" evidence="13">
    <location>
        <begin position="17"/>
        <end position="19"/>
    </location>
    <ligand>
        <name>FMN</name>
        <dbReference type="ChEBI" id="CHEBI:58210"/>
    </ligand>
</feature>
<dbReference type="CDD" id="cd02801">
    <property type="entry name" value="DUS_like_FMN"/>
    <property type="match status" value="1"/>
</dbReference>
<comment type="caution">
    <text evidence="15">The sequence shown here is derived from an EMBL/GenBank/DDBJ whole genome shotgun (WGS) entry which is preliminary data.</text>
</comment>
<dbReference type="Gene3D" id="1.10.1200.80">
    <property type="entry name" value="Putative flavin oxidoreducatase, domain 2"/>
    <property type="match status" value="1"/>
</dbReference>
<reference evidence="15 16" key="1">
    <citation type="journal article" date="2016" name="Nat. Commun.">
        <title>Thousands of microbial genomes shed light on interconnected biogeochemical processes in an aquifer system.</title>
        <authorList>
            <person name="Anantharaman K."/>
            <person name="Brown C.T."/>
            <person name="Hug L.A."/>
            <person name="Sharon I."/>
            <person name="Castelle C.J."/>
            <person name="Probst A.J."/>
            <person name="Thomas B.C."/>
            <person name="Singh A."/>
            <person name="Wilkins M.J."/>
            <person name="Karaoz U."/>
            <person name="Brodie E.L."/>
            <person name="Williams K.H."/>
            <person name="Hubbard S.S."/>
            <person name="Banfield J.F."/>
        </authorList>
    </citation>
    <scope>NUCLEOTIDE SEQUENCE [LARGE SCALE GENOMIC DNA]</scope>
</reference>
<keyword evidence="3 11" id="KW-0285">Flavoprotein</keyword>
<dbReference type="InterPro" id="IPR024036">
    <property type="entry name" value="tRNA-dHydroUridine_Synthase_C"/>
</dbReference>
<keyword evidence="4 11" id="KW-0288">FMN</keyword>
<feature type="active site" description="Proton donor" evidence="12">
    <location>
        <position position="101"/>
    </location>
</feature>
<evidence type="ECO:0000256" key="9">
    <source>
        <dbReference type="ARBA" id="ARBA00048205"/>
    </source>
</evidence>
<dbReference type="InterPro" id="IPR013785">
    <property type="entry name" value="Aldolase_TIM"/>
</dbReference>
<feature type="domain" description="DUS-like FMN-binding" evidence="14">
    <location>
        <begin position="16"/>
        <end position="322"/>
    </location>
</feature>
<dbReference type="EMBL" id="MHKQ01000017">
    <property type="protein sequence ID" value="OGY93780.1"/>
    <property type="molecule type" value="Genomic_DNA"/>
</dbReference>
<dbReference type="InterPro" id="IPR035587">
    <property type="entry name" value="DUS-like_FMN-bd"/>
</dbReference>
<evidence type="ECO:0000256" key="3">
    <source>
        <dbReference type="ARBA" id="ARBA00022630"/>
    </source>
</evidence>
<evidence type="ECO:0000259" key="14">
    <source>
        <dbReference type="Pfam" id="PF01207"/>
    </source>
</evidence>
<proteinExistence type="inferred from homology"/>
<evidence type="ECO:0000313" key="16">
    <source>
        <dbReference type="Proteomes" id="UP000177626"/>
    </source>
</evidence>
<dbReference type="Proteomes" id="UP000177626">
    <property type="component" value="Unassembled WGS sequence"/>
</dbReference>
<dbReference type="PANTHER" id="PTHR45846">
    <property type="entry name" value="TRNA-DIHYDROURIDINE(47) SYNTHASE [NAD(P)(+)]-LIKE"/>
    <property type="match status" value="1"/>
</dbReference>
<evidence type="ECO:0000256" key="7">
    <source>
        <dbReference type="ARBA" id="ARBA00022884"/>
    </source>
</evidence>
<evidence type="ECO:0000256" key="10">
    <source>
        <dbReference type="ARBA" id="ARBA00048802"/>
    </source>
</evidence>
<sequence>MKNFWQKLTKPILTTTPMAGITDSAWRQICKSWGADVVHTEFVSVDALCHNSAKTMAMLAYQASEQPVVVQIFGKNAELYPQAAKIVAKTGIAGIDINFGCPAKKVAGHGGGICLLRDLKIVRDIVAKTTAAVDLPVSVKTRIGLRKIQGQPESGNISVFDFMDALKDLPLAALILHGRNYEVPFTGPVDLDMLKEAGEKFKSLWPQGIYLINGSFQTVESVVADLKYTQADGIALSRSLYGRPWLFKQIKDYIQTGHYQEVDWPTIKETAIRHAELLWQSKNEKTFVEMRKHLLFYVKGRSDASELRKKLVNVTSPKEVAKILNPLT</sequence>
<evidence type="ECO:0000256" key="6">
    <source>
        <dbReference type="ARBA" id="ARBA00022857"/>
    </source>
</evidence>
<keyword evidence="13" id="KW-0547">Nucleotide-binding</keyword>
<feature type="binding site" evidence="13">
    <location>
        <position position="71"/>
    </location>
    <ligand>
        <name>FMN</name>
        <dbReference type="ChEBI" id="CHEBI:58210"/>
    </ligand>
</feature>
<keyword evidence="7" id="KW-0694">RNA-binding</keyword>
<comment type="catalytic activity">
    <reaction evidence="9">
        <text>a 5,6-dihydrouridine in tRNA + NADP(+) = a uridine in tRNA + NADPH + H(+)</text>
        <dbReference type="Rhea" id="RHEA:23624"/>
        <dbReference type="Rhea" id="RHEA-COMP:13339"/>
        <dbReference type="Rhea" id="RHEA-COMP:13887"/>
        <dbReference type="ChEBI" id="CHEBI:15378"/>
        <dbReference type="ChEBI" id="CHEBI:57783"/>
        <dbReference type="ChEBI" id="CHEBI:58349"/>
        <dbReference type="ChEBI" id="CHEBI:65315"/>
        <dbReference type="ChEBI" id="CHEBI:74443"/>
    </reaction>
</comment>
<feature type="binding site" evidence="13">
    <location>
        <position position="177"/>
    </location>
    <ligand>
        <name>FMN</name>
        <dbReference type="ChEBI" id="CHEBI:58210"/>
    </ligand>
</feature>
<evidence type="ECO:0000256" key="8">
    <source>
        <dbReference type="ARBA" id="ARBA00023002"/>
    </source>
</evidence>
<evidence type="ECO:0000256" key="11">
    <source>
        <dbReference type="PIRNR" id="PIRNR006621"/>
    </source>
</evidence>
<dbReference type="Gene3D" id="3.20.20.70">
    <property type="entry name" value="Aldolase class I"/>
    <property type="match status" value="1"/>
</dbReference>
<dbReference type="EC" id="1.3.1.-" evidence="11"/>
<accession>A0A1G2BZM4</accession>
<comment type="catalytic activity">
    <reaction evidence="10">
        <text>a 5,6-dihydrouridine in tRNA + NAD(+) = a uridine in tRNA + NADH + H(+)</text>
        <dbReference type="Rhea" id="RHEA:54452"/>
        <dbReference type="Rhea" id="RHEA-COMP:13339"/>
        <dbReference type="Rhea" id="RHEA-COMP:13887"/>
        <dbReference type="ChEBI" id="CHEBI:15378"/>
        <dbReference type="ChEBI" id="CHEBI:57540"/>
        <dbReference type="ChEBI" id="CHEBI:57945"/>
        <dbReference type="ChEBI" id="CHEBI:65315"/>
        <dbReference type="ChEBI" id="CHEBI:74443"/>
    </reaction>
</comment>
<comment type="cofactor">
    <cofactor evidence="11 13">
        <name>FMN</name>
        <dbReference type="ChEBI" id="CHEBI:58210"/>
    </cofactor>
</comment>
<protein>
    <recommendedName>
        <fullName evidence="11">tRNA-dihydrouridine synthase</fullName>
        <ecNumber evidence="11">1.3.1.-</ecNumber>
    </recommendedName>
</protein>
<organism evidence="15 16">
    <name type="scientific">Candidatus Komeilibacteria bacterium RIFOXYC1_FULL_37_11</name>
    <dbReference type="NCBI Taxonomy" id="1798555"/>
    <lineage>
        <taxon>Bacteria</taxon>
        <taxon>Candidatus Komeiliibacteriota</taxon>
    </lineage>
</organism>
<keyword evidence="6" id="KW-0521">NADP</keyword>
<dbReference type="PIRSF" id="PIRSF006621">
    <property type="entry name" value="Dus"/>
    <property type="match status" value="1"/>
</dbReference>
<keyword evidence="8 11" id="KW-0560">Oxidoreductase</keyword>
<dbReference type="SUPFAM" id="SSF51395">
    <property type="entry name" value="FMN-linked oxidoreductases"/>
    <property type="match status" value="1"/>
</dbReference>
<gene>
    <name evidence="15" type="ORF">A2406_04395</name>
</gene>
<evidence type="ECO:0000256" key="13">
    <source>
        <dbReference type="PIRSR" id="PIRSR006621-2"/>
    </source>
</evidence>
<dbReference type="GO" id="GO:0017150">
    <property type="term" value="F:tRNA dihydrouridine synthase activity"/>
    <property type="evidence" value="ECO:0007669"/>
    <property type="project" value="InterPro"/>
</dbReference>
<evidence type="ECO:0000313" key="15">
    <source>
        <dbReference type="EMBL" id="OGY93780.1"/>
    </source>
</evidence>
<dbReference type="GO" id="GO:0050660">
    <property type="term" value="F:flavin adenine dinucleotide binding"/>
    <property type="evidence" value="ECO:0007669"/>
    <property type="project" value="InterPro"/>
</dbReference>
<comment type="similarity">
    <text evidence="11">Belongs to the dus family.</text>
</comment>
<evidence type="ECO:0000256" key="12">
    <source>
        <dbReference type="PIRSR" id="PIRSR006621-1"/>
    </source>
</evidence>
<dbReference type="PANTHER" id="PTHR45846:SF1">
    <property type="entry name" value="TRNA-DIHYDROURIDINE(47) SYNTHASE [NAD(P)(+)]-LIKE"/>
    <property type="match status" value="1"/>
</dbReference>
<evidence type="ECO:0000256" key="1">
    <source>
        <dbReference type="ARBA" id="ARBA00002790"/>
    </source>
</evidence>
<comment type="function">
    <text evidence="1 11">Catalyzes the synthesis of 5,6-dihydrouridine (D), a modified base found in the D-loop of most tRNAs, via the reduction of the C5-C6 double bond in target uridines.</text>
</comment>
<dbReference type="Pfam" id="PF01207">
    <property type="entry name" value="Dus"/>
    <property type="match status" value="1"/>
</dbReference>